<dbReference type="Pfam" id="PF13458">
    <property type="entry name" value="Peripla_BP_6"/>
    <property type="match status" value="1"/>
</dbReference>
<dbReference type="InterPro" id="IPR028081">
    <property type="entry name" value="Leu-bd"/>
</dbReference>
<organism evidence="7 8">
    <name type="scientific">Ensifer adhaerens</name>
    <name type="common">Sinorhizobium morelense</name>
    <dbReference type="NCBI Taxonomy" id="106592"/>
    <lineage>
        <taxon>Bacteria</taxon>
        <taxon>Pseudomonadati</taxon>
        <taxon>Pseudomonadota</taxon>
        <taxon>Alphaproteobacteria</taxon>
        <taxon>Hyphomicrobiales</taxon>
        <taxon>Rhizobiaceae</taxon>
        <taxon>Sinorhizobium/Ensifer group</taxon>
        <taxon>Ensifer</taxon>
    </lineage>
</organism>
<evidence type="ECO:0000313" key="7">
    <source>
        <dbReference type="EMBL" id="KOF17806.1"/>
    </source>
</evidence>
<gene>
    <name evidence="7" type="ORF">AC244_15585</name>
</gene>
<dbReference type="PANTHER" id="PTHR30483:SF6">
    <property type="entry name" value="PERIPLASMIC BINDING PROTEIN OF ABC TRANSPORTER FOR NATURAL AMINO ACIDS"/>
    <property type="match status" value="1"/>
</dbReference>
<dbReference type="CDD" id="cd06347">
    <property type="entry name" value="PBP1_ABC_LivK_ligand_binding-like"/>
    <property type="match status" value="1"/>
</dbReference>
<dbReference type="InterPro" id="IPR028082">
    <property type="entry name" value="Peripla_BP_I"/>
</dbReference>
<dbReference type="RefSeq" id="WP_053249729.1">
    <property type="nucleotide sequence ID" value="NZ_LGAP01000009.1"/>
</dbReference>
<keyword evidence="3 5" id="KW-0732">Signal</keyword>
<dbReference type="SUPFAM" id="SSF53822">
    <property type="entry name" value="Periplasmic binding protein-like I"/>
    <property type="match status" value="1"/>
</dbReference>
<feature type="signal peptide" evidence="5">
    <location>
        <begin position="1"/>
        <end position="26"/>
    </location>
</feature>
<keyword evidence="4" id="KW-0029">Amino-acid transport</keyword>
<evidence type="ECO:0000256" key="2">
    <source>
        <dbReference type="ARBA" id="ARBA00022448"/>
    </source>
</evidence>
<evidence type="ECO:0000256" key="1">
    <source>
        <dbReference type="ARBA" id="ARBA00010062"/>
    </source>
</evidence>
<comment type="similarity">
    <text evidence="1">Belongs to the leucine-binding protein family.</text>
</comment>
<dbReference type="InterPro" id="IPR051010">
    <property type="entry name" value="BCAA_transport"/>
</dbReference>
<evidence type="ECO:0000256" key="4">
    <source>
        <dbReference type="ARBA" id="ARBA00022970"/>
    </source>
</evidence>
<keyword evidence="2" id="KW-0813">Transport</keyword>
<dbReference type="Gene3D" id="3.40.50.2300">
    <property type="match status" value="2"/>
</dbReference>
<sequence length="387" mass="40073">MKSNLRALCLTTVLGGFMLSPLPALAEDLVIGLATAQTGGLAPYDQPSLKGLEMAVEEINAAGGAAGKFPIKLVAKDTRSDAAQTALVAQELVDQGVKIMITPCDADPSIAAGQVTQAAQIPAFSFCATTPTMPLAVGDYMFGNYPADNVQAAVLATYAVEKGYKKAYILKSPDSAYTLKLPEYFGEAFKAKGGELLGEGTFSMGQQDFGAEVTKIKAMNPAPDVIMTAAYEPDFPAFIRQLRGAGVTIPILGSDGIDSPTTFGLGATVDGVVFTTAGFASEGSPLADFNVKYKEKFGQEPDTVYIANGYDLGKVIDAAVTEANSIDPVAIRNAIASLENVQGVTGPISYAGTQGMPLRSVSLVRIGGGNRELISQGVPAAADIPAP</sequence>
<evidence type="ECO:0000313" key="8">
    <source>
        <dbReference type="Proteomes" id="UP000037425"/>
    </source>
</evidence>
<protein>
    <submittedName>
        <fullName evidence="7">ABC transporter substrate-binding protein</fullName>
    </submittedName>
</protein>
<dbReference type="GO" id="GO:0006865">
    <property type="term" value="P:amino acid transport"/>
    <property type="evidence" value="ECO:0007669"/>
    <property type="project" value="UniProtKB-KW"/>
</dbReference>
<comment type="caution">
    <text evidence="7">The sequence shown here is derived from an EMBL/GenBank/DDBJ whole genome shotgun (WGS) entry which is preliminary data.</text>
</comment>
<evidence type="ECO:0000259" key="6">
    <source>
        <dbReference type="Pfam" id="PF13458"/>
    </source>
</evidence>
<reference evidence="8" key="1">
    <citation type="submission" date="2015-07" db="EMBL/GenBank/DDBJ databases">
        <title>Whole genome sequence of an Ensifer adhaerens strain isolated from a cave pool in the Wind Cave National Park.</title>
        <authorList>
            <person name="Eng W.W.H."/>
            <person name="Gan H.M."/>
            <person name="Barton H.A."/>
            <person name="Savka M.A."/>
        </authorList>
    </citation>
    <scope>NUCLEOTIDE SEQUENCE [LARGE SCALE GENOMIC DNA]</scope>
    <source>
        <strain evidence="8">SD006</strain>
    </source>
</reference>
<dbReference type="Proteomes" id="UP000037425">
    <property type="component" value="Unassembled WGS sequence"/>
</dbReference>
<feature type="domain" description="Leucine-binding protein" evidence="6">
    <location>
        <begin position="31"/>
        <end position="369"/>
    </location>
</feature>
<proteinExistence type="inferred from homology"/>
<dbReference type="OrthoDB" id="9791590at2"/>
<dbReference type="EMBL" id="LGAP01000009">
    <property type="protein sequence ID" value="KOF17806.1"/>
    <property type="molecule type" value="Genomic_DNA"/>
</dbReference>
<dbReference type="InterPro" id="IPR000709">
    <property type="entry name" value="Leu_Ile_Val-bd"/>
</dbReference>
<accession>A0A0L8BSV4</accession>
<dbReference type="PATRIC" id="fig|106592.7.peg.7424"/>
<evidence type="ECO:0000256" key="3">
    <source>
        <dbReference type="ARBA" id="ARBA00022729"/>
    </source>
</evidence>
<name>A0A0L8BSV4_ENSAD</name>
<dbReference type="PRINTS" id="PR00337">
    <property type="entry name" value="LEUILEVALBP"/>
</dbReference>
<dbReference type="AlphaFoldDB" id="A0A0L8BSV4"/>
<feature type="chain" id="PRO_5005581448" evidence="5">
    <location>
        <begin position="27"/>
        <end position="387"/>
    </location>
</feature>
<dbReference type="PANTHER" id="PTHR30483">
    <property type="entry name" value="LEUCINE-SPECIFIC-BINDING PROTEIN"/>
    <property type="match status" value="1"/>
</dbReference>
<evidence type="ECO:0000256" key="5">
    <source>
        <dbReference type="SAM" id="SignalP"/>
    </source>
</evidence>